<dbReference type="GO" id="GO:0006007">
    <property type="term" value="P:glucose catabolic process"/>
    <property type="evidence" value="ECO:0007669"/>
    <property type="project" value="InterPro"/>
</dbReference>
<keyword evidence="6" id="KW-0479">Metal-binding</keyword>
<comment type="function">
    <text evidence="3">Catalyzes the interconversion of 2-phosphoglycerate and 3-phosphoglycerate.</text>
</comment>
<evidence type="ECO:0000256" key="1">
    <source>
        <dbReference type="ARBA" id="ARBA00000370"/>
    </source>
</evidence>
<dbReference type="InterPro" id="IPR036646">
    <property type="entry name" value="PGAM_B_sf"/>
</dbReference>
<reference evidence="13 14" key="1">
    <citation type="journal article" date="2015" name="Nature">
        <title>rRNA introns, odd ribosomes, and small enigmatic genomes across a large radiation of phyla.</title>
        <authorList>
            <person name="Brown C.T."/>
            <person name="Hug L.A."/>
            <person name="Thomas B.C."/>
            <person name="Sharon I."/>
            <person name="Castelle C.J."/>
            <person name="Singh A."/>
            <person name="Wilkins M.J."/>
            <person name="Williams K.H."/>
            <person name="Banfield J.F."/>
        </authorList>
    </citation>
    <scope>NUCLEOTIDE SEQUENCE [LARGE SCALE GENOMIC DNA]</scope>
</reference>
<dbReference type="AlphaFoldDB" id="A0A0G0RIQ5"/>
<comment type="pathway">
    <text evidence="4">Carbohydrate degradation; glycolysis; pyruvate from D-glyceraldehyde 3-phosphate: step 3/5.</text>
</comment>
<dbReference type="PANTHER" id="PTHR31637">
    <property type="entry name" value="2,3-BISPHOSPHOGLYCERATE-INDEPENDENT PHOSPHOGLYCERATE MUTASE"/>
    <property type="match status" value="1"/>
</dbReference>
<dbReference type="Pfam" id="PF01676">
    <property type="entry name" value="Metalloenzyme"/>
    <property type="match status" value="1"/>
</dbReference>
<dbReference type="PATRIC" id="fig|1618634.3.peg.496"/>
<protein>
    <recommendedName>
        <fullName evidence="10">2,3-bisphosphoglycerate-independent phosphoglycerate mutase</fullName>
        <ecNumber evidence="10">5.4.2.12</ecNumber>
    </recommendedName>
</protein>
<comment type="caution">
    <text evidence="13">The sequence shown here is derived from an EMBL/GenBank/DDBJ whole genome shotgun (WGS) entry which is preliminary data.</text>
</comment>
<evidence type="ECO:0000256" key="10">
    <source>
        <dbReference type="NCBIfam" id="TIGR01307"/>
    </source>
</evidence>
<evidence type="ECO:0000313" key="13">
    <source>
        <dbReference type="EMBL" id="KKR13527.1"/>
    </source>
</evidence>
<dbReference type="Gene3D" id="3.40.1450.10">
    <property type="entry name" value="BPG-independent phosphoglycerate mutase, domain B"/>
    <property type="match status" value="1"/>
</dbReference>
<evidence type="ECO:0000256" key="6">
    <source>
        <dbReference type="ARBA" id="ARBA00022723"/>
    </source>
</evidence>
<evidence type="ECO:0000313" key="14">
    <source>
        <dbReference type="Proteomes" id="UP000034048"/>
    </source>
</evidence>
<keyword evidence="9" id="KW-0413">Isomerase</keyword>
<dbReference type="FunFam" id="3.40.1450.10:FF:000002">
    <property type="entry name" value="2,3-bisphosphoglycerate-independent phosphoglycerate mutase"/>
    <property type="match status" value="1"/>
</dbReference>
<keyword evidence="8" id="KW-0464">Manganese</keyword>
<dbReference type="GO" id="GO:0006096">
    <property type="term" value="P:glycolytic process"/>
    <property type="evidence" value="ECO:0007669"/>
    <property type="project" value="UniProtKB-UniRule"/>
</dbReference>
<dbReference type="EC" id="5.4.2.12" evidence="10"/>
<evidence type="ECO:0000259" key="11">
    <source>
        <dbReference type="Pfam" id="PF01676"/>
    </source>
</evidence>
<dbReference type="GO" id="GO:0030145">
    <property type="term" value="F:manganese ion binding"/>
    <property type="evidence" value="ECO:0007669"/>
    <property type="project" value="InterPro"/>
</dbReference>
<comment type="cofactor">
    <cofactor evidence="2">
        <name>Mn(2+)</name>
        <dbReference type="ChEBI" id="CHEBI:29035"/>
    </cofactor>
</comment>
<dbReference type="InterPro" id="IPR005995">
    <property type="entry name" value="Pgm_bpd_ind"/>
</dbReference>
<dbReference type="GO" id="GO:0004619">
    <property type="term" value="F:phosphoglycerate mutase activity"/>
    <property type="evidence" value="ECO:0007669"/>
    <property type="project" value="UniProtKB-UniRule"/>
</dbReference>
<accession>A0A0G0RIQ5</accession>
<evidence type="ECO:0000256" key="5">
    <source>
        <dbReference type="ARBA" id="ARBA00008819"/>
    </source>
</evidence>
<evidence type="ECO:0000256" key="9">
    <source>
        <dbReference type="ARBA" id="ARBA00023235"/>
    </source>
</evidence>
<dbReference type="GO" id="GO:0005829">
    <property type="term" value="C:cytosol"/>
    <property type="evidence" value="ECO:0007669"/>
    <property type="project" value="TreeGrafter"/>
</dbReference>
<dbReference type="InterPro" id="IPR017850">
    <property type="entry name" value="Alkaline_phosphatase_core_sf"/>
</dbReference>
<evidence type="ECO:0000256" key="3">
    <source>
        <dbReference type="ARBA" id="ARBA00002315"/>
    </source>
</evidence>
<dbReference type="Proteomes" id="UP000034048">
    <property type="component" value="Unassembled WGS sequence"/>
</dbReference>
<organism evidence="13 14">
    <name type="scientific">Candidatus Falkowbacteria bacterium GW2011_GWA2_39_24</name>
    <dbReference type="NCBI Taxonomy" id="1618634"/>
    <lineage>
        <taxon>Bacteria</taxon>
        <taxon>Candidatus Falkowiibacteriota</taxon>
    </lineage>
</organism>
<evidence type="ECO:0000256" key="2">
    <source>
        <dbReference type="ARBA" id="ARBA00001936"/>
    </source>
</evidence>
<dbReference type="EMBL" id="LBWS01000045">
    <property type="protein sequence ID" value="KKR13527.1"/>
    <property type="molecule type" value="Genomic_DNA"/>
</dbReference>
<evidence type="ECO:0000259" key="12">
    <source>
        <dbReference type="Pfam" id="PF06415"/>
    </source>
</evidence>
<gene>
    <name evidence="13" type="ORF">UT42_C0045G0002</name>
</gene>
<evidence type="ECO:0000256" key="7">
    <source>
        <dbReference type="ARBA" id="ARBA00023152"/>
    </source>
</evidence>
<evidence type="ECO:0000256" key="4">
    <source>
        <dbReference type="ARBA" id="ARBA00004798"/>
    </source>
</evidence>
<keyword evidence="7" id="KW-0324">Glycolysis</keyword>
<evidence type="ECO:0000256" key="8">
    <source>
        <dbReference type="ARBA" id="ARBA00023211"/>
    </source>
</evidence>
<dbReference type="PANTHER" id="PTHR31637:SF0">
    <property type="entry name" value="2,3-BISPHOSPHOGLYCERATE-INDEPENDENT PHOSPHOGLYCERATE MUTASE"/>
    <property type="match status" value="1"/>
</dbReference>
<dbReference type="SUPFAM" id="SSF64158">
    <property type="entry name" value="2,3-Bisphosphoglycerate-independent phosphoglycerate mutase, substrate-binding domain"/>
    <property type="match status" value="1"/>
</dbReference>
<proteinExistence type="inferred from homology"/>
<dbReference type="Gene3D" id="3.40.720.10">
    <property type="entry name" value="Alkaline Phosphatase, subunit A"/>
    <property type="match status" value="1"/>
</dbReference>
<sequence length="429" mass="47392">MLLQAAGQAVGLPDGVMGNSEVGHLTLGAGRICDQDLQKINKAIANKKFATNPVFKQASDHIQQHNSQLHFLGLVSDGRVHSSLEHLKALLDWATQAKINPFIHCILDGRDTLRDEGLKFITELQDYCRQVGVGRIATISGRFYAMDRDNHWERTSQAYRAMVKGEGKIASDALMAIKQAYSESNFDEEFLPTVLQDNGQPVTTVKDNDAIIFFNYRADRARQLTKAFVLEEMTKFDRGAKLNNLFFAGFAEYELGLPMAVAFPKENVVNTLGQVLSEYNLKQLRIAETEKYAHVTYFFNGGQEVAYPGEDHILVPSPRIDSYASEPEMSANGVVDKAVQAIEDGKYDFILVNFANPDMVGHTGDMAATITAVETVDKCLSRLVKAVLAKKGLILITADHGNAEETVDLKTNNLMKEHSSNPVPLILGV</sequence>
<comment type="catalytic activity">
    <reaction evidence="1">
        <text>(2R)-2-phosphoglycerate = (2R)-3-phosphoglycerate</text>
        <dbReference type="Rhea" id="RHEA:15901"/>
        <dbReference type="ChEBI" id="CHEBI:58272"/>
        <dbReference type="ChEBI" id="CHEBI:58289"/>
        <dbReference type="EC" id="5.4.2.12"/>
    </reaction>
</comment>
<dbReference type="NCBIfam" id="TIGR01307">
    <property type="entry name" value="pgm_bpd_ind"/>
    <property type="match status" value="1"/>
</dbReference>
<dbReference type="UniPathway" id="UPA00109">
    <property type="reaction ID" value="UER00186"/>
</dbReference>
<dbReference type="InterPro" id="IPR011258">
    <property type="entry name" value="BPG-indep_PGM_N"/>
</dbReference>
<feature type="domain" description="Metalloenzyme" evidence="11">
    <location>
        <begin position="3"/>
        <end position="427"/>
    </location>
</feature>
<dbReference type="SUPFAM" id="SSF53649">
    <property type="entry name" value="Alkaline phosphatase-like"/>
    <property type="match status" value="1"/>
</dbReference>
<dbReference type="Pfam" id="PF06415">
    <property type="entry name" value="iPGM_N"/>
    <property type="match status" value="1"/>
</dbReference>
<comment type="similarity">
    <text evidence="5">Belongs to the BPG-independent phosphoglycerate mutase family.</text>
</comment>
<feature type="domain" description="BPG-independent PGAM N-terminal" evidence="12">
    <location>
        <begin position="40"/>
        <end position="254"/>
    </location>
</feature>
<dbReference type="CDD" id="cd16010">
    <property type="entry name" value="iPGM"/>
    <property type="match status" value="1"/>
</dbReference>
<dbReference type="InterPro" id="IPR006124">
    <property type="entry name" value="Metalloenzyme"/>
</dbReference>
<name>A0A0G0RIQ5_9BACT</name>